<dbReference type="STRING" id="555874.SAMN04488065_1415"/>
<evidence type="ECO:0000259" key="1">
    <source>
        <dbReference type="Pfam" id="PF11645"/>
    </source>
</evidence>
<dbReference type="EMBL" id="FNQT01000001">
    <property type="protein sequence ID" value="SDZ95585.1"/>
    <property type="molecule type" value="Genomic_DNA"/>
</dbReference>
<feature type="domain" description="PD(D/E)XK endonuclease" evidence="1">
    <location>
        <begin position="7"/>
        <end position="135"/>
    </location>
</feature>
<dbReference type="Gene3D" id="3.40.1350.10">
    <property type="match status" value="1"/>
</dbReference>
<name>A0A1H3X850_9EURY</name>
<sequence>MTDDATHPKERGERSEAAVLHEFLRRGCPVLRPFGDNQRYDLVVEVGASFYRIQVKTGRLENGRIQFETRSTGTRTRAIDKEGYEGQIEAFAVYAPATDHIYVVPISDAPSTSMALRVTDPDKLSPNINWADDFGVGEWISSRA</sequence>
<accession>A0A1H3X850</accession>
<dbReference type="OrthoDB" id="350649at2157"/>
<reference evidence="2 3" key="1">
    <citation type="submission" date="2016-10" db="EMBL/GenBank/DDBJ databases">
        <authorList>
            <person name="de Groot N.N."/>
        </authorList>
    </citation>
    <scope>NUCLEOTIDE SEQUENCE [LARGE SCALE GENOMIC DNA]</scope>
    <source>
        <strain evidence="2 3">CGMCC 1.8712</strain>
    </source>
</reference>
<dbReference type="Pfam" id="PF11645">
    <property type="entry name" value="PDDEXK_5"/>
    <property type="match status" value="1"/>
</dbReference>
<dbReference type="InterPro" id="IPR011856">
    <property type="entry name" value="tRNA_endonuc-like_dom_sf"/>
</dbReference>
<keyword evidence="2" id="KW-0378">Hydrolase</keyword>
<dbReference type="RefSeq" id="WP_092633257.1">
    <property type="nucleotide sequence ID" value="NZ_FNQT01000001.1"/>
</dbReference>
<keyword evidence="2" id="KW-0255">Endonuclease</keyword>
<dbReference type="GO" id="GO:0004519">
    <property type="term" value="F:endonuclease activity"/>
    <property type="evidence" value="ECO:0007669"/>
    <property type="project" value="UniProtKB-KW"/>
</dbReference>
<dbReference type="GO" id="GO:0003676">
    <property type="term" value="F:nucleic acid binding"/>
    <property type="evidence" value="ECO:0007669"/>
    <property type="project" value="InterPro"/>
</dbReference>
<evidence type="ECO:0000313" key="3">
    <source>
        <dbReference type="Proteomes" id="UP000236755"/>
    </source>
</evidence>
<proteinExistence type="predicted"/>
<dbReference type="Proteomes" id="UP000236755">
    <property type="component" value="Unassembled WGS sequence"/>
</dbReference>
<dbReference type="InterPro" id="IPR021671">
    <property type="entry name" value="PD(D/E)XK_Endonuc"/>
</dbReference>
<keyword evidence="2" id="KW-0540">Nuclease</keyword>
<dbReference type="AlphaFoldDB" id="A0A1H3X850"/>
<evidence type="ECO:0000313" key="2">
    <source>
        <dbReference type="EMBL" id="SDZ95585.1"/>
    </source>
</evidence>
<keyword evidence="3" id="KW-1185">Reference proteome</keyword>
<organism evidence="2 3">
    <name type="scientific">Haloplanus vescus</name>
    <dbReference type="NCBI Taxonomy" id="555874"/>
    <lineage>
        <taxon>Archaea</taxon>
        <taxon>Methanobacteriati</taxon>
        <taxon>Methanobacteriota</taxon>
        <taxon>Stenosarchaea group</taxon>
        <taxon>Halobacteria</taxon>
        <taxon>Halobacteriales</taxon>
        <taxon>Haloferacaceae</taxon>
        <taxon>Haloplanus</taxon>
    </lineage>
</organism>
<gene>
    <name evidence="2" type="ORF">SAMN04488065_1415</name>
</gene>
<protein>
    <submittedName>
        <fullName evidence="2">PD-(D/E)XK endonuclease</fullName>
    </submittedName>
</protein>